<keyword evidence="2" id="KW-1185">Reference proteome</keyword>
<evidence type="ECO:0000313" key="2">
    <source>
        <dbReference type="Proteomes" id="UP000199337"/>
    </source>
</evidence>
<evidence type="ECO:0008006" key="3">
    <source>
        <dbReference type="Google" id="ProtNLM"/>
    </source>
</evidence>
<protein>
    <recommendedName>
        <fullName evidence="3">DUF3243 domain-containing protein</fullName>
    </recommendedName>
</protein>
<dbReference type="EMBL" id="FOOX01000001">
    <property type="protein sequence ID" value="SFF93095.1"/>
    <property type="molecule type" value="Genomic_DNA"/>
</dbReference>
<dbReference type="RefSeq" id="WP_092467555.1">
    <property type="nucleotide sequence ID" value="NZ_FOOX01000001.1"/>
</dbReference>
<evidence type="ECO:0000313" key="1">
    <source>
        <dbReference type="EMBL" id="SFF93095.1"/>
    </source>
</evidence>
<accession>A0A1I2MNF0</accession>
<name>A0A1I2MNF0_9FIRM</name>
<dbReference type="Pfam" id="PF11588">
    <property type="entry name" value="DUF3243"/>
    <property type="match status" value="1"/>
</dbReference>
<gene>
    <name evidence="1" type="ORF">SAMN05660649_00057</name>
</gene>
<dbReference type="Gene3D" id="1.10.760.20">
    <property type="entry name" value="Protein of unknown function DUF3243"/>
    <property type="match status" value="1"/>
</dbReference>
<dbReference type="InterPro" id="IPR021637">
    <property type="entry name" value="DUF3243"/>
</dbReference>
<dbReference type="InterPro" id="IPR038292">
    <property type="entry name" value="YmfJ/YflH_sf"/>
</dbReference>
<organism evidence="1 2">
    <name type="scientific">Desulfotruncus arcticus DSM 17038</name>
    <dbReference type="NCBI Taxonomy" id="1121424"/>
    <lineage>
        <taxon>Bacteria</taxon>
        <taxon>Bacillati</taxon>
        <taxon>Bacillota</taxon>
        <taxon>Clostridia</taxon>
        <taxon>Eubacteriales</taxon>
        <taxon>Desulfallaceae</taxon>
        <taxon>Desulfotruncus</taxon>
    </lineage>
</organism>
<dbReference type="Proteomes" id="UP000199337">
    <property type="component" value="Unassembled WGS sequence"/>
</dbReference>
<sequence>MDFNFARNANTDWVTWKNYLKQAMEFAEELGISRDKIQNLANQAGDLLAQNVPPANPEQQLLKELWNAADQSERQTLARLMTKVVNQ</sequence>
<reference evidence="2" key="1">
    <citation type="submission" date="2016-10" db="EMBL/GenBank/DDBJ databases">
        <authorList>
            <person name="Varghese N."/>
            <person name="Submissions S."/>
        </authorList>
    </citation>
    <scope>NUCLEOTIDE SEQUENCE [LARGE SCALE GENOMIC DNA]</scope>
    <source>
        <strain evidence="2">DSM 17038</strain>
    </source>
</reference>
<dbReference type="AlphaFoldDB" id="A0A1I2MNF0"/>
<proteinExistence type="predicted"/>
<dbReference type="STRING" id="341036.SAMN05660649_00057"/>
<dbReference type="OrthoDB" id="2382009at2"/>